<evidence type="ECO:0000313" key="4">
    <source>
        <dbReference type="Proteomes" id="UP000637628"/>
    </source>
</evidence>
<accession>A0ABQ3ZE84</accession>
<keyword evidence="4" id="KW-1185">Reference proteome</keyword>
<sequence>MKPRYLAAGVVIMLWATMTGSPAAADKPDGDDGSGSEPPPVTVLQFGGPSMTWEQATSQGERQLSEAEWREAIKQTGRDSSTRHYYPELPDDPSVEPSPKVEISDEQSRGR</sequence>
<reference evidence="3 4" key="1">
    <citation type="submission" date="2021-01" db="EMBL/GenBank/DDBJ databases">
        <title>Whole genome shotgun sequence of Actinoplanes durhamensis NBRC 14914.</title>
        <authorList>
            <person name="Komaki H."/>
            <person name="Tamura T."/>
        </authorList>
    </citation>
    <scope>NUCLEOTIDE SEQUENCE [LARGE SCALE GENOMIC DNA]</scope>
    <source>
        <strain evidence="3 4">NBRC 14914</strain>
    </source>
</reference>
<name>A0ABQ3ZE84_9ACTN</name>
<keyword evidence="2" id="KW-0732">Signal</keyword>
<feature type="signal peptide" evidence="2">
    <location>
        <begin position="1"/>
        <end position="24"/>
    </location>
</feature>
<comment type="caution">
    <text evidence="3">The sequence shown here is derived from an EMBL/GenBank/DDBJ whole genome shotgun (WGS) entry which is preliminary data.</text>
</comment>
<evidence type="ECO:0008006" key="5">
    <source>
        <dbReference type="Google" id="ProtNLM"/>
    </source>
</evidence>
<dbReference type="EMBL" id="BOML01000102">
    <property type="protein sequence ID" value="GIE08085.1"/>
    <property type="molecule type" value="Genomic_DNA"/>
</dbReference>
<protein>
    <recommendedName>
        <fullName evidence="5">DUF4148 domain-containing protein</fullName>
    </recommendedName>
</protein>
<proteinExistence type="predicted"/>
<feature type="region of interest" description="Disordered" evidence="1">
    <location>
        <begin position="21"/>
        <end position="111"/>
    </location>
</feature>
<feature type="compositionally biased region" description="Basic and acidic residues" evidence="1">
    <location>
        <begin position="102"/>
        <end position="111"/>
    </location>
</feature>
<feature type="compositionally biased region" description="Basic and acidic residues" evidence="1">
    <location>
        <begin position="63"/>
        <end position="86"/>
    </location>
</feature>
<dbReference type="Proteomes" id="UP000637628">
    <property type="component" value="Unassembled WGS sequence"/>
</dbReference>
<gene>
    <name evidence="3" type="ORF">Adu01nite_94350</name>
</gene>
<evidence type="ECO:0000313" key="3">
    <source>
        <dbReference type="EMBL" id="GIE08085.1"/>
    </source>
</evidence>
<organism evidence="3 4">
    <name type="scientific">Paractinoplanes durhamensis</name>
    <dbReference type="NCBI Taxonomy" id="113563"/>
    <lineage>
        <taxon>Bacteria</taxon>
        <taxon>Bacillati</taxon>
        <taxon>Actinomycetota</taxon>
        <taxon>Actinomycetes</taxon>
        <taxon>Micromonosporales</taxon>
        <taxon>Micromonosporaceae</taxon>
        <taxon>Paractinoplanes</taxon>
    </lineage>
</organism>
<feature type="chain" id="PRO_5047400492" description="DUF4148 domain-containing protein" evidence="2">
    <location>
        <begin position="25"/>
        <end position="111"/>
    </location>
</feature>
<evidence type="ECO:0000256" key="2">
    <source>
        <dbReference type="SAM" id="SignalP"/>
    </source>
</evidence>
<feature type="compositionally biased region" description="Polar residues" evidence="1">
    <location>
        <begin position="52"/>
        <end position="62"/>
    </location>
</feature>
<evidence type="ECO:0000256" key="1">
    <source>
        <dbReference type="SAM" id="MobiDB-lite"/>
    </source>
</evidence>